<reference evidence="2" key="1">
    <citation type="submission" date="2024-07" db="EMBL/GenBank/DDBJ databases">
        <title>Two chromosome-level genome assemblies of Korean endemic species Abeliophyllum distichum and Forsythia ovata (Oleaceae).</title>
        <authorList>
            <person name="Jang H."/>
        </authorList>
    </citation>
    <scope>NUCLEOTIDE SEQUENCE [LARGE SCALE GENOMIC DNA]</scope>
</reference>
<proteinExistence type="predicted"/>
<evidence type="ECO:0000313" key="1">
    <source>
        <dbReference type="EMBL" id="KAL2557650.1"/>
    </source>
</evidence>
<keyword evidence="2" id="KW-1185">Reference proteome</keyword>
<accession>A0ABD1X7L9</accession>
<gene>
    <name evidence="1" type="ORF">Fot_02389</name>
</gene>
<organism evidence="1 2">
    <name type="scientific">Forsythia ovata</name>
    <dbReference type="NCBI Taxonomy" id="205694"/>
    <lineage>
        <taxon>Eukaryota</taxon>
        <taxon>Viridiplantae</taxon>
        <taxon>Streptophyta</taxon>
        <taxon>Embryophyta</taxon>
        <taxon>Tracheophyta</taxon>
        <taxon>Spermatophyta</taxon>
        <taxon>Magnoliopsida</taxon>
        <taxon>eudicotyledons</taxon>
        <taxon>Gunneridae</taxon>
        <taxon>Pentapetalae</taxon>
        <taxon>asterids</taxon>
        <taxon>lamiids</taxon>
        <taxon>Lamiales</taxon>
        <taxon>Oleaceae</taxon>
        <taxon>Forsythieae</taxon>
        <taxon>Forsythia</taxon>
    </lineage>
</organism>
<evidence type="ECO:0000313" key="2">
    <source>
        <dbReference type="Proteomes" id="UP001604277"/>
    </source>
</evidence>
<sequence length="103" mass="11609">MGVSRPRLLSSFRDEASDYAFSSAKFSNLKIGGFIYSKLEPRKSGFKCGFDVEMDGSVYCVPYRSVYPYRESDFSAMDESSFIVLNLDLSAKAKFDQSRILIA</sequence>
<comment type="caution">
    <text evidence="1">The sequence shown here is derived from an EMBL/GenBank/DDBJ whole genome shotgun (WGS) entry which is preliminary data.</text>
</comment>
<dbReference type="EMBL" id="JBFOLJ010000001">
    <property type="protein sequence ID" value="KAL2557650.1"/>
    <property type="molecule type" value="Genomic_DNA"/>
</dbReference>
<dbReference type="AlphaFoldDB" id="A0ABD1X7L9"/>
<dbReference type="Proteomes" id="UP001604277">
    <property type="component" value="Unassembled WGS sequence"/>
</dbReference>
<name>A0ABD1X7L9_9LAMI</name>
<protein>
    <submittedName>
        <fullName evidence="1">Uncharacterized protein</fullName>
    </submittedName>
</protein>